<dbReference type="InterPro" id="IPR058594">
    <property type="entry name" value="PB1-like_dom_pln"/>
</dbReference>
<evidence type="ECO:0000256" key="1">
    <source>
        <dbReference type="SAM" id="MobiDB-lite"/>
    </source>
</evidence>
<feature type="domain" description="PB1-like" evidence="2">
    <location>
        <begin position="8"/>
        <end position="102"/>
    </location>
</feature>
<protein>
    <recommendedName>
        <fullName evidence="2">PB1-like domain-containing protein</fullName>
    </recommendedName>
</protein>
<evidence type="ECO:0000313" key="3">
    <source>
        <dbReference type="EMBL" id="KAJ1253523.1"/>
    </source>
</evidence>
<comment type="caution">
    <text evidence="3">The sequence shown here is derived from an EMBL/GenBank/DDBJ whole genome shotgun (WGS) entry which is preliminary data.</text>
</comment>
<organism evidence="3 4">
    <name type="scientific">Paspalum vaginatum</name>
    <name type="common">seashore paspalum</name>
    <dbReference type="NCBI Taxonomy" id="158149"/>
    <lineage>
        <taxon>Eukaryota</taxon>
        <taxon>Viridiplantae</taxon>
        <taxon>Streptophyta</taxon>
        <taxon>Embryophyta</taxon>
        <taxon>Tracheophyta</taxon>
        <taxon>Spermatophyta</taxon>
        <taxon>Magnoliopsida</taxon>
        <taxon>Liliopsida</taxon>
        <taxon>Poales</taxon>
        <taxon>Poaceae</taxon>
        <taxon>PACMAD clade</taxon>
        <taxon>Panicoideae</taxon>
        <taxon>Andropogonodae</taxon>
        <taxon>Paspaleae</taxon>
        <taxon>Paspalinae</taxon>
        <taxon>Paspalum</taxon>
    </lineage>
</organism>
<dbReference type="OrthoDB" id="691381at2759"/>
<proteinExistence type="predicted"/>
<feature type="compositionally biased region" description="Acidic residues" evidence="1">
    <location>
        <begin position="114"/>
        <end position="150"/>
    </location>
</feature>
<evidence type="ECO:0000259" key="2">
    <source>
        <dbReference type="Pfam" id="PF26130"/>
    </source>
</evidence>
<dbReference type="EMBL" id="MU631068">
    <property type="protein sequence ID" value="KAJ1253523.1"/>
    <property type="molecule type" value="Genomic_DNA"/>
</dbReference>
<dbReference type="AlphaFoldDB" id="A0A9W8CCF8"/>
<feature type="non-terminal residue" evidence="3">
    <location>
        <position position="1"/>
    </location>
</feature>
<accession>A0A9W8CCF8</accession>
<keyword evidence="4" id="KW-1185">Reference proteome</keyword>
<name>A0A9W8CCF8_9POAL</name>
<gene>
    <name evidence="3" type="ORF">BS78_K243400</name>
</gene>
<reference evidence="3 4" key="1">
    <citation type="submission" date="2022-10" db="EMBL/GenBank/DDBJ databases">
        <title>WGS assembly of Paspalum vaginatum 540-79.</title>
        <authorList>
            <person name="Sun G."/>
            <person name="Wase N."/>
            <person name="Shu S."/>
            <person name="Jenkins J."/>
            <person name="Zhou B."/>
            <person name="Torres-Rodriguez J."/>
            <person name="Chen C."/>
            <person name="Sandor L."/>
            <person name="Plott C."/>
            <person name="Yoshinga Y."/>
            <person name="Daum C."/>
            <person name="Qi P."/>
            <person name="Barry K."/>
            <person name="Lipzen A."/>
            <person name="Berry L."/>
            <person name="Pedersen C."/>
            <person name="Gottilla T."/>
            <person name="Foltz A."/>
            <person name="Yu H."/>
            <person name="O'Malley R."/>
            <person name="Zhang C."/>
            <person name="Devos K."/>
            <person name="Sigmon B."/>
            <person name="Yu B."/>
            <person name="Obata T."/>
            <person name="Schmutz J."/>
            <person name="Schnable J."/>
        </authorList>
    </citation>
    <scope>NUCLEOTIDE SEQUENCE [LARGE SCALE GENOMIC DNA]</scope>
    <source>
        <strain evidence="4">cv. 540-79</strain>
    </source>
</reference>
<dbReference type="Pfam" id="PF26130">
    <property type="entry name" value="PB1-like"/>
    <property type="match status" value="1"/>
</dbReference>
<evidence type="ECO:0000313" key="4">
    <source>
        <dbReference type="Proteomes" id="UP001164776"/>
    </source>
</evidence>
<sequence length="295" mass="32757">MDLLGTLQVRFHFNGEFVQAGKKLHFVGGSVAMSYIDRDKVSLPEFLGHLKDHFTVEDGTLMHWQMPRRELSNGLRALVDDKACLDVNRLIDEGCVADIYVEGSFTKDITAAEGSDDDSAYEAESEEGSDEEEGSNEEEGSDEDADESSDSEFAPGGDETSGGDEEAKEILKKFKEFKKNLKSRQSAQLDDVFVDGPRNLTGDSTVIDDEGHVTPYGNNSDDEKSYDDLGSGDEVLTREDKFPRFNKKDAVPKFSLGMKFSGKKQFKKAIIKYGLAARKVIMFVKDEGDRVRAKC</sequence>
<dbReference type="Proteomes" id="UP001164776">
    <property type="component" value="Unassembled WGS sequence"/>
</dbReference>
<feature type="region of interest" description="Disordered" evidence="1">
    <location>
        <begin position="194"/>
        <end position="228"/>
    </location>
</feature>
<feature type="region of interest" description="Disordered" evidence="1">
    <location>
        <begin position="111"/>
        <end position="166"/>
    </location>
</feature>